<sequence>MRILLATDAWKPQINGVVNTYLNLERESAAEGFDLSFLTPDGFRTLPLPTYDEIRLALIRPSDVAERVEYTRPDFIHIATEGPIGLATRAFCLKAGRPFTTSYHTRFPEYLAARAPIPLSWGYGFERWFHNAGVGVMAASLSLCQELAEHGIRRVNLWSRGVDLDLFRRRAVDRFPNLPRPIFLYAGRVAVEKNLDAFLGLDLPGTKVIVGKGPQLDELRNRYPDAVFTGAKFGDDLAEHYASADAFVFPSLTDTFGNVLLEAMACGVPVAAFNVTGPKDVVDNGRVGIIGDDLREAALGALKLDRTACRAYAERFSWAACARRFRDIIIEANGPEPEVSRFGNENSTN</sequence>
<dbReference type="HOGENOM" id="CLU_009583_2_0_5"/>
<dbReference type="PANTHER" id="PTHR45947:SF3">
    <property type="entry name" value="SULFOQUINOVOSYL TRANSFERASE SQD2"/>
    <property type="match status" value="1"/>
</dbReference>
<dbReference type="GO" id="GO:0016757">
    <property type="term" value="F:glycosyltransferase activity"/>
    <property type="evidence" value="ECO:0007669"/>
    <property type="project" value="TreeGrafter"/>
</dbReference>
<dbReference type="KEGG" id="rva:Rvan_2143"/>
<dbReference type="eggNOG" id="COG0438">
    <property type="taxonomic scope" value="Bacteria"/>
</dbReference>
<dbReference type="CDD" id="cd03814">
    <property type="entry name" value="GT4-like"/>
    <property type="match status" value="1"/>
</dbReference>
<evidence type="ECO:0000313" key="3">
    <source>
        <dbReference type="Proteomes" id="UP000001399"/>
    </source>
</evidence>
<dbReference type="InterPro" id="IPR028098">
    <property type="entry name" value="Glyco_trans_4-like_N"/>
</dbReference>
<dbReference type="Pfam" id="PF13439">
    <property type="entry name" value="Glyco_transf_4"/>
    <property type="match status" value="1"/>
</dbReference>
<keyword evidence="3" id="KW-1185">Reference proteome</keyword>
<name>E3I2K9_RHOVT</name>
<feature type="domain" description="Glycosyltransferase subfamily 4-like N-terminal" evidence="1">
    <location>
        <begin position="14"/>
        <end position="165"/>
    </location>
</feature>
<evidence type="ECO:0000259" key="1">
    <source>
        <dbReference type="Pfam" id="PF13439"/>
    </source>
</evidence>
<dbReference type="PANTHER" id="PTHR45947">
    <property type="entry name" value="SULFOQUINOVOSYL TRANSFERASE SQD2"/>
    <property type="match status" value="1"/>
</dbReference>
<dbReference type="AlphaFoldDB" id="E3I2K9"/>
<dbReference type="OrthoDB" id="9802525at2"/>
<dbReference type="Gene3D" id="3.40.50.2000">
    <property type="entry name" value="Glycogen Phosphorylase B"/>
    <property type="match status" value="2"/>
</dbReference>
<keyword evidence="2" id="KW-0808">Transferase</keyword>
<dbReference type="EMBL" id="CP002292">
    <property type="protein sequence ID" value="ADP71368.1"/>
    <property type="molecule type" value="Genomic_DNA"/>
</dbReference>
<dbReference type="Pfam" id="PF13692">
    <property type="entry name" value="Glyco_trans_1_4"/>
    <property type="match status" value="1"/>
</dbReference>
<organism evidence="2 3">
    <name type="scientific">Rhodomicrobium vannielii (strain ATCC 17100 / DSM 162 / LMG 4299 / NCIMB 10020 / ATH 3.1.1)</name>
    <dbReference type="NCBI Taxonomy" id="648757"/>
    <lineage>
        <taxon>Bacteria</taxon>
        <taxon>Pseudomonadati</taxon>
        <taxon>Pseudomonadota</taxon>
        <taxon>Alphaproteobacteria</taxon>
        <taxon>Hyphomicrobiales</taxon>
        <taxon>Hyphomicrobiaceae</taxon>
        <taxon>Rhodomicrobium</taxon>
    </lineage>
</organism>
<proteinExistence type="predicted"/>
<dbReference type="RefSeq" id="WP_013419751.1">
    <property type="nucleotide sequence ID" value="NC_014664.1"/>
</dbReference>
<protein>
    <submittedName>
        <fullName evidence="2">Glycosyl transferase group 1</fullName>
    </submittedName>
</protein>
<accession>E3I2K9</accession>
<gene>
    <name evidence="2" type="ordered locus">Rvan_2143</name>
</gene>
<dbReference type="InterPro" id="IPR050194">
    <property type="entry name" value="Glycosyltransferase_grp1"/>
</dbReference>
<reference evidence="3" key="1">
    <citation type="journal article" date="2011" name="J. Bacteriol.">
        <title>Genome sequences of eight morphologically diverse alphaproteobacteria.</title>
        <authorList>
            <consortium name="US DOE Joint Genome Institute"/>
            <person name="Brown P.J."/>
            <person name="Kysela D.T."/>
            <person name="Buechlein A."/>
            <person name="Hemmerich C."/>
            <person name="Brun Y.V."/>
        </authorList>
    </citation>
    <scope>NUCLEOTIDE SEQUENCE [LARGE SCALE GENOMIC DNA]</scope>
    <source>
        <strain evidence="3">ATCC 17100 / ATH 3.1.1 / DSM 162 / LMG 4299</strain>
    </source>
</reference>
<dbReference type="STRING" id="648757.Rvan_2143"/>
<dbReference type="Proteomes" id="UP000001399">
    <property type="component" value="Chromosome"/>
</dbReference>
<dbReference type="SUPFAM" id="SSF53756">
    <property type="entry name" value="UDP-Glycosyltransferase/glycogen phosphorylase"/>
    <property type="match status" value="1"/>
</dbReference>
<dbReference type="CAZy" id="GT4">
    <property type="family name" value="Glycosyltransferase Family 4"/>
</dbReference>
<evidence type="ECO:0000313" key="2">
    <source>
        <dbReference type="EMBL" id="ADP71368.1"/>
    </source>
</evidence>